<dbReference type="AlphaFoldDB" id="A0A2M4DCD0"/>
<feature type="chain" id="PRO_5014669635" evidence="1">
    <location>
        <begin position="23"/>
        <end position="92"/>
    </location>
</feature>
<proteinExistence type="predicted"/>
<reference evidence="2" key="1">
    <citation type="submission" date="2018-01" db="EMBL/GenBank/DDBJ databases">
        <title>An insight into the sialome of Amazonian anophelines.</title>
        <authorList>
            <person name="Ribeiro J.M."/>
            <person name="Scarpassa V."/>
            <person name="Calvo E."/>
        </authorList>
    </citation>
    <scope>NUCLEOTIDE SEQUENCE</scope>
</reference>
<evidence type="ECO:0000313" key="2">
    <source>
        <dbReference type="EMBL" id="MBW75242.1"/>
    </source>
</evidence>
<feature type="signal peptide" evidence="1">
    <location>
        <begin position="1"/>
        <end position="22"/>
    </location>
</feature>
<organism evidence="2">
    <name type="scientific">Anopheles darlingi</name>
    <name type="common">Mosquito</name>
    <dbReference type="NCBI Taxonomy" id="43151"/>
    <lineage>
        <taxon>Eukaryota</taxon>
        <taxon>Metazoa</taxon>
        <taxon>Ecdysozoa</taxon>
        <taxon>Arthropoda</taxon>
        <taxon>Hexapoda</taxon>
        <taxon>Insecta</taxon>
        <taxon>Pterygota</taxon>
        <taxon>Neoptera</taxon>
        <taxon>Endopterygota</taxon>
        <taxon>Diptera</taxon>
        <taxon>Nematocera</taxon>
        <taxon>Culicoidea</taxon>
        <taxon>Culicidae</taxon>
        <taxon>Anophelinae</taxon>
        <taxon>Anopheles</taxon>
    </lineage>
</organism>
<keyword evidence="1" id="KW-0732">Signal</keyword>
<evidence type="ECO:0000256" key="1">
    <source>
        <dbReference type="SAM" id="SignalP"/>
    </source>
</evidence>
<protein>
    <submittedName>
        <fullName evidence="2">Putative secreted protein</fullName>
    </submittedName>
</protein>
<accession>A0A2M4DCD0</accession>
<dbReference type="EMBL" id="GGFL01011064">
    <property type="protein sequence ID" value="MBW75242.1"/>
    <property type="molecule type" value="Transcribed_RNA"/>
</dbReference>
<name>A0A2M4DCD0_ANODA</name>
<sequence>MLRMVPLLPHTLLVSWCSPVTGREQTTCDMLTRSPFRMYKFPVTHVKSVVSKVLLATPLLGQLIKFDSANPQISFPSFGVQRLLLRMNTGSG</sequence>